<proteinExistence type="predicted"/>
<name>U6H6F8_9EIME</name>
<keyword evidence="3" id="KW-1185">Reference proteome</keyword>
<accession>U6H6F8</accession>
<feature type="region of interest" description="Disordered" evidence="1">
    <location>
        <begin position="1"/>
        <end position="122"/>
    </location>
</feature>
<dbReference type="AlphaFoldDB" id="U6H6F8"/>
<feature type="compositionally biased region" description="Low complexity" evidence="1">
    <location>
        <begin position="23"/>
        <end position="34"/>
    </location>
</feature>
<dbReference type="Proteomes" id="UP000018201">
    <property type="component" value="Unassembled WGS sequence"/>
</dbReference>
<feature type="compositionally biased region" description="Low complexity" evidence="1">
    <location>
        <begin position="54"/>
        <end position="70"/>
    </location>
</feature>
<protein>
    <submittedName>
        <fullName evidence="2">Uncharacterized protein</fullName>
    </submittedName>
</protein>
<feature type="compositionally biased region" description="Basic and acidic residues" evidence="1">
    <location>
        <begin position="1"/>
        <end position="14"/>
    </location>
</feature>
<sequence>MERQRLRQQKENPQQRRKALPVAPKADGAPAAKAAEGESAAKEGGSEEAKDAKAPASKAGPALLPKKAASVLPKKAMEKGGMRQGAGGEGSASEEKSPNAGFVDNVATPASGEQEVFASGEN</sequence>
<dbReference type="VEuPathDB" id="ToxoDB:EPH_0072050"/>
<organism evidence="2 3">
    <name type="scientific">Eimeria praecox</name>
    <dbReference type="NCBI Taxonomy" id="51316"/>
    <lineage>
        <taxon>Eukaryota</taxon>
        <taxon>Sar</taxon>
        <taxon>Alveolata</taxon>
        <taxon>Apicomplexa</taxon>
        <taxon>Conoidasida</taxon>
        <taxon>Coccidia</taxon>
        <taxon>Eucoccidiorida</taxon>
        <taxon>Eimeriorina</taxon>
        <taxon>Eimeriidae</taxon>
        <taxon>Eimeria</taxon>
    </lineage>
</organism>
<evidence type="ECO:0000256" key="1">
    <source>
        <dbReference type="SAM" id="MobiDB-lite"/>
    </source>
</evidence>
<dbReference type="EMBL" id="HG709236">
    <property type="protein sequence ID" value="CDI88010.1"/>
    <property type="molecule type" value="Genomic_DNA"/>
</dbReference>
<evidence type="ECO:0000313" key="2">
    <source>
        <dbReference type="EMBL" id="CDI88010.1"/>
    </source>
</evidence>
<reference evidence="2" key="2">
    <citation type="submission" date="2013-10" db="EMBL/GenBank/DDBJ databases">
        <authorList>
            <person name="Aslett M."/>
        </authorList>
    </citation>
    <scope>NUCLEOTIDE SEQUENCE [LARGE SCALE GENOMIC DNA]</scope>
    <source>
        <strain evidence="2">Houghton</strain>
    </source>
</reference>
<reference evidence="2" key="1">
    <citation type="submission" date="2013-10" db="EMBL/GenBank/DDBJ databases">
        <title>Genomic analysis of the causative agents of coccidiosis in chickens.</title>
        <authorList>
            <person name="Reid A.J."/>
            <person name="Blake D."/>
            <person name="Billington K."/>
            <person name="Browne H."/>
            <person name="Dunn M."/>
            <person name="Hung S."/>
            <person name="Kawahara F."/>
            <person name="Miranda-Saavedra D."/>
            <person name="Mourier T."/>
            <person name="Nagra H."/>
            <person name="Otto T.D."/>
            <person name="Rawlings N."/>
            <person name="Sanchez A."/>
            <person name="Sanders M."/>
            <person name="Subramaniam C."/>
            <person name="Tay Y."/>
            <person name="Dear P."/>
            <person name="Doerig C."/>
            <person name="Gruber A."/>
            <person name="Parkinson J."/>
            <person name="Shirley M."/>
            <person name="Wan K.L."/>
            <person name="Berriman M."/>
            <person name="Tomley F."/>
            <person name="Pain A."/>
        </authorList>
    </citation>
    <scope>NUCLEOTIDE SEQUENCE [LARGE SCALE GENOMIC DNA]</scope>
    <source>
        <strain evidence="2">Houghton</strain>
    </source>
</reference>
<gene>
    <name evidence="2" type="ORF">EPH_0072050</name>
</gene>
<feature type="compositionally biased region" description="Basic and acidic residues" evidence="1">
    <location>
        <begin position="35"/>
        <end position="53"/>
    </location>
</feature>
<evidence type="ECO:0000313" key="3">
    <source>
        <dbReference type="Proteomes" id="UP000018201"/>
    </source>
</evidence>